<evidence type="ECO:0000259" key="1">
    <source>
        <dbReference type="PROSITE" id="PS51707"/>
    </source>
</evidence>
<dbReference type="RefSeq" id="WP_369046743.1">
    <property type="nucleotide sequence ID" value="NZ_CP163302.1"/>
</dbReference>
<dbReference type="SUPFAM" id="SSF55154">
    <property type="entry name" value="CYTH-like phosphatases"/>
    <property type="match status" value="1"/>
</dbReference>
<accession>A0AB39L7L8</accession>
<dbReference type="PANTHER" id="PTHR39339">
    <property type="entry name" value="SLR1444 PROTEIN"/>
    <property type="match status" value="1"/>
</dbReference>
<dbReference type="SMART" id="SM00880">
    <property type="entry name" value="CHAD"/>
    <property type="match status" value="1"/>
</dbReference>
<evidence type="ECO:0000259" key="2">
    <source>
        <dbReference type="PROSITE" id="PS51708"/>
    </source>
</evidence>
<dbReference type="Pfam" id="PF05235">
    <property type="entry name" value="CHAD"/>
    <property type="match status" value="1"/>
</dbReference>
<dbReference type="PROSITE" id="PS51707">
    <property type="entry name" value="CYTH"/>
    <property type="match status" value="1"/>
</dbReference>
<reference evidence="3" key="1">
    <citation type="submission" date="2024-07" db="EMBL/GenBank/DDBJ databases">
        <authorList>
            <person name="fu j."/>
        </authorList>
    </citation>
    <scope>NUCLEOTIDE SEQUENCE</scope>
    <source>
        <strain evidence="3">P10A9</strain>
    </source>
</reference>
<dbReference type="AlphaFoldDB" id="A0AB39L7L8"/>
<dbReference type="KEGG" id="spue:AB5L97_05305"/>
<sequence length="510" mass="55599">MATQEILEVERKYNVDDDAAVQPLAGLPGVDRVGPPVTHHLVAVYFDTHDFTLATHGITLRHRTGGSDAGWHLKLPEGAARREIREPLGVDSKAVPERLRRLVAVHVRAAELVPVAQLTTRRTASPLLTAGGEVLAEFSDDRVESQAPPGIGQQQRWREWEIELVDGTPDLLTAADEMLASNGVHPAELASKLARALGPSLPQKPKPAAAPKRKGQAGVVLLTYLQRHVDALKTVDPGVRLDAEDAVHQLRVSARRMRSALATFKKLVDAPTADRLRAELQWLAGTVGQARDVEVMRERLTALAAGELPELLVGPVAQRIQEESDSRYRQAHDVGLAAMDSERYFHLLDSLDAFVADPPLTDRAHQKASKTVARHIAKDIERLKEAVRAAEDADDADSSGEAAGEEAVDAALHEVRKSAKRLRYAAEAATPVLGKRASRLAKSAERIQETLGTVQDSVVSRAHLLDLAAQAHDDGDSAFSFGRLHALEQQRAAEARAQFVRDWADFIKNQ</sequence>
<feature type="domain" description="CYTH" evidence="1">
    <location>
        <begin position="6"/>
        <end position="203"/>
    </location>
</feature>
<name>A0AB39L7L8_9MICC</name>
<dbReference type="Gene3D" id="2.40.320.10">
    <property type="entry name" value="Hypothetical Protein Pfu-838710-001"/>
    <property type="match status" value="1"/>
</dbReference>
<dbReference type="PROSITE" id="PS51708">
    <property type="entry name" value="CHAD"/>
    <property type="match status" value="1"/>
</dbReference>
<protein>
    <submittedName>
        <fullName evidence="3">CHAD domain-containing protein</fullName>
    </submittedName>
</protein>
<dbReference type="InterPro" id="IPR033469">
    <property type="entry name" value="CYTH-like_dom_sf"/>
</dbReference>
<dbReference type="CDD" id="cd07374">
    <property type="entry name" value="CYTH-like_Pase"/>
    <property type="match status" value="1"/>
</dbReference>
<evidence type="ECO:0000313" key="3">
    <source>
        <dbReference type="EMBL" id="XDP46427.1"/>
    </source>
</evidence>
<dbReference type="Gene3D" id="1.40.20.10">
    <property type="entry name" value="CHAD domain"/>
    <property type="match status" value="1"/>
</dbReference>
<dbReference type="EMBL" id="CP163302">
    <property type="protein sequence ID" value="XDP46427.1"/>
    <property type="molecule type" value="Genomic_DNA"/>
</dbReference>
<gene>
    <name evidence="3" type="ORF">AB5L97_05305</name>
</gene>
<organism evidence="3">
    <name type="scientific">Sinomonas puerhi</name>
    <dbReference type="NCBI Taxonomy" id="3238584"/>
    <lineage>
        <taxon>Bacteria</taxon>
        <taxon>Bacillati</taxon>
        <taxon>Actinomycetota</taxon>
        <taxon>Actinomycetes</taxon>
        <taxon>Micrococcales</taxon>
        <taxon>Micrococcaceae</taxon>
        <taxon>Sinomonas</taxon>
    </lineage>
</organism>
<dbReference type="InterPro" id="IPR038186">
    <property type="entry name" value="CHAD_dom_sf"/>
</dbReference>
<dbReference type="PANTHER" id="PTHR39339:SF1">
    <property type="entry name" value="CHAD DOMAIN-CONTAINING PROTEIN"/>
    <property type="match status" value="1"/>
</dbReference>
<dbReference type="Pfam" id="PF01928">
    <property type="entry name" value="CYTH"/>
    <property type="match status" value="1"/>
</dbReference>
<dbReference type="SMART" id="SM01118">
    <property type="entry name" value="CYTH"/>
    <property type="match status" value="1"/>
</dbReference>
<proteinExistence type="predicted"/>
<dbReference type="InterPro" id="IPR023577">
    <property type="entry name" value="CYTH_domain"/>
</dbReference>
<dbReference type="InterPro" id="IPR007899">
    <property type="entry name" value="CHAD_dom"/>
</dbReference>
<feature type="domain" description="CHAD" evidence="2">
    <location>
        <begin position="214"/>
        <end position="508"/>
    </location>
</feature>